<evidence type="ECO:0000313" key="3">
    <source>
        <dbReference type="Proteomes" id="UP000317648"/>
    </source>
</evidence>
<keyword evidence="3" id="KW-1185">Reference proteome</keyword>
<dbReference type="EMBL" id="CP036433">
    <property type="protein sequence ID" value="QDU93346.1"/>
    <property type="molecule type" value="Genomic_DNA"/>
</dbReference>
<dbReference type="Pfam" id="PF20208">
    <property type="entry name" value="ARPP-1"/>
    <property type="match status" value="1"/>
</dbReference>
<gene>
    <name evidence="2" type="ORF">Pla8534_11260</name>
</gene>
<evidence type="ECO:0000259" key="1">
    <source>
        <dbReference type="Pfam" id="PF20208"/>
    </source>
</evidence>
<name>A0A518DND2_9BACT</name>
<dbReference type="InterPro" id="IPR046699">
    <property type="entry name" value="ARPP-1"/>
</dbReference>
<accession>A0A518DND2</accession>
<dbReference type="KEGG" id="lcre:Pla8534_11260"/>
<dbReference type="Proteomes" id="UP000317648">
    <property type="component" value="Chromosome"/>
</dbReference>
<protein>
    <recommendedName>
        <fullName evidence="1">ARG and Rhodanese-Phosphatase-superfamily-associated domain-containing protein</fullName>
    </recommendedName>
</protein>
<feature type="domain" description="ARG and Rhodanese-Phosphatase-superfamily-associated" evidence="1">
    <location>
        <begin position="5"/>
        <end position="296"/>
    </location>
</feature>
<dbReference type="AlphaFoldDB" id="A0A518DND2"/>
<reference evidence="2 3" key="1">
    <citation type="submission" date="2019-02" db="EMBL/GenBank/DDBJ databases">
        <title>Deep-cultivation of Planctomycetes and their phenomic and genomic characterization uncovers novel biology.</title>
        <authorList>
            <person name="Wiegand S."/>
            <person name="Jogler M."/>
            <person name="Boedeker C."/>
            <person name="Pinto D."/>
            <person name="Vollmers J."/>
            <person name="Rivas-Marin E."/>
            <person name="Kohn T."/>
            <person name="Peeters S.H."/>
            <person name="Heuer A."/>
            <person name="Rast P."/>
            <person name="Oberbeckmann S."/>
            <person name="Bunk B."/>
            <person name="Jeske O."/>
            <person name="Meyerdierks A."/>
            <person name="Storesund J.E."/>
            <person name="Kallscheuer N."/>
            <person name="Luecker S."/>
            <person name="Lage O.M."/>
            <person name="Pohl T."/>
            <person name="Merkel B.J."/>
            <person name="Hornburger P."/>
            <person name="Mueller R.-W."/>
            <person name="Bruemmer F."/>
            <person name="Labrenz M."/>
            <person name="Spormann A.M."/>
            <person name="Op den Camp H."/>
            <person name="Overmann J."/>
            <person name="Amann R."/>
            <person name="Jetten M.S.M."/>
            <person name="Mascher T."/>
            <person name="Medema M.H."/>
            <person name="Devos D.P."/>
            <person name="Kaster A.-K."/>
            <person name="Ovreas L."/>
            <person name="Rohde M."/>
            <person name="Galperin M.Y."/>
            <person name="Jogler C."/>
        </authorList>
    </citation>
    <scope>NUCLEOTIDE SEQUENCE [LARGE SCALE GENOMIC DNA]</scope>
    <source>
        <strain evidence="2 3">Pla85_3_4</strain>
    </source>
</reference>
<dbReference type="RefSeq" id="WP_145050075.1">
    <property type="nucleotide sequence ID" value="NZ_CP036433.1"/>
</dbReference>
<proteinExistence type="predicted"/>
<sequence length="299" mass="32072">MELFQVEVGSPLTFHQLSVFPLFSSRTSGVDYLLVDEAVPDGGVVVEEVSEAGSVPNLKVENRTDRLVLFLEGEELVGARQNRVLNTSLLVAAGGQAQIPVSCVEQGRWRFTSRQFASGSHSSSKLRMALKASVASSLRQEAGHRSDQSAVWAEVSRQQSALDTNSATAAMSDTMIAHAEGVERYRDQLPFVKNSSGLAVAIGAQLVAVDLFDKPATCEKIWKRLLSGYILEAFEAKTAGLTDIAAVESLLAELNALPWTPAAAACEGKELRTAQGDRLHGSALLYDDTLIHASVMLAS</sequence>
<organism evidence="2 3">
    <name type="scientific">Lignipirellula cremea</name>
    <dbReference type="NCBI Taxonomy" id="2528010"/>
    <lineage>
        <taxon>Bacteria</taxon>
        <taxon>Pseudomonadati</taxon>
        <taxon>Planctomycetota</taxon>
        <taxon>Planctomycetia</taxon>
        <taxon>Pirellulales</taxon>
        <taxon>Pirellulaceae</taxon>
        <taxon>Lignipirellula</taxon>
    </lineage>
</organism>
<dbReference type="OrthoDB" id="9806181at2"/>
<evidence type="ECO:0000313" key="2">
    <source>
        <dbReference type="EMBL" id="QDU93346.1"/>
    </source>
</evidence>